<dbReference type="Pfam" id="PF00078">
    <property type="entry name" value="RVT_1"/>
    <property type="match status" value="1"/>
</dbReference>
<evidence type="ECO:0000256" key="10">
    <source>
        <dbReference type="SAM" id="Coils"/>
    </source>
</evidence>
<dbReference type="PANTHER" id="PTHR34047:SF7">
    <property type="entry name" value="RNA-DIRECTED DNA POLYMERASE"/>
    <property type="match status" value="1"/>
</dbReference>
<keyword evidence="3" id="KW-0548">Nucleotidyltransferase</keyword>
<dbReference type="SUPFAM" id="SSF56672">
    <property type="entry name" value="DNA/RNA polymerases"/>
    <property type="match status" value="1"/>
</dbReference>
<dbReference type="GO" id="GO:0003723">
    <property type="term" value="F:RNA binding"/>
    <property type="evidence" value="ECO:0007669"/>
    <property type="project" value="InterPro"/>
</dbReference>
<keyword evidence="6 12" id="KW-0695">RNA-directed DNA polymerase</keyword>
<evidence type="ECO:0000256" key="9">
    <source>
        <dbReference type="ARBA" id="ARBA00048173"/>
    </source>
</evidence>
<keyword evidence="7" id="KW-0051">Antiviral defense</keyword>
<feature type="coiled-coil region" evidence="10">
    <location>
        <begin position="45"/>
        <end position="72"/>
    </location>
</feature>
<evidence type="ECO:0000256" key="5">
    <source>
        <dbReference type="ARBA" id="ARBA00022842"/>
    </source>
</evidence>
<dbReference type="InterPro" id="IPR051083">
    <property type="entry name" value="GrpII_Intron_Splice-Mob/Def"/>
</dbReference>
<name>A0A927IJZ5_9BACT</name>
<evidence type="ECO:0000256" key="1">
    <source>
        <dbReference type="ARBA" id="ARBA00012493"/>
    </source>
</evidence>
<feature type="domain" description="Reverse transcriptase" evidence="11">
    <location>
        <begin position="164"/>
        <end position="396"/>
    </location>
</feature>
<organism evidence="12 13">
    <name type="scientific">Pelagicoccus enzymogenes</name>
    <dbReference type="NCBI Taxonomy" id="2773457"/>
    <lineage>
        <taxon>Bacteria</taxon>
        <taxon>Pseudomonadati</taxon>
        <taxon>Verrucomicrobiota</taxon>
        <taxon>Opitutia</taxon>
        <taxon>Puniceicoccales</taxon>
        <taxon>Pelagicoccaceae</taxon>
        <taxon>Pelagicoccus</taxon>
    </lineage>
</organism>
<evidence type="ECO:0000256" key="4">
    <source>
        <dbReference type="ARBA" id="ARBA00022723"/>
    </source>
</evidence>
<reference evidence="12" key="1">
    <citation type="submission" date="2020-09" db="EMBL/GenBank/DDBJ databases">
        <title>Pelagicoccus enzymogenes sp. nov. with an EPS production, isolated from marine sediment.</title>
        <authorList>
            <person name="Feng X."/>
        </authorList>
    </citation>
    <scope>NUCLEOTIDE SEQUENCE</scope>
    <source>
        <strain evidence="12">NFK12</strain>
    </source>
</reference>
<dbReference type="GO" id="GO:0051607">
    <property type="term" value="P:defense response to virus"/>
    <property type="evidence" value="ECO:0007669"/>
    <property type="project" value="UniProtKB-KW"/>
</dbReference>
<comment type="similarity">
    <text evidence="8">Belongs to the bacterial reverse transcriptase family.</text>
</comment>
<dbReference type="PRINTS" id="PR00866">
    <property type="entry name" value="RNADNAPOLMS"/>
</dbReference>
<evidence type="ECO:0000256" key="8">
    <source>
        <dbReference type="ARBA" id="ARBA00034120"/>
    </source>
</evidence>
<keyword evidence="10" id="KW-0175">Coiled coil</keyword>
<dbReference type="EMBL" id="JACYFG010000060">
    <property type="protein sequence ID" value="MBD5782308.1"/>
    <property type="molecule type" value="Genomic_DNA"/>
</dbReference>
<protein>
    <recommendedName>
        <fullName evidence="1">RNA-directed DNA polymerase</fullName>
        <ecNumber evidence="1">2.7.7.49</ecNumber>
    </recommendedName>
</protein>
<evidence type="ECO:0000256" key="6">
    <source>
        <dbReference type="ARBA" id="ARBA00022918"/>
    </source>
</evidence>
<dbReference type="InterPro" id="IPR043502">
    <property type="entry name" value="DNA/RNA_pol_sf"/>
</dbReference>
<evidence type="ECO:0000313" key="12">
    <source>
        <dbReference type="EMBL" id="MBD5782308.1"/>
    </source>
</evidence>
<gene>
    <name evidence="12" type="ORF">IEN85_22605</name>
</gene>
<dbReference type="RefSeq" id="WP_191619387.1">
    <property type="nucleotide sequence ID" value="NZ_JACYFG010000060.1"/>
</dbReference>
<keyword evidence="2" id="KW-0808">Transferase</keyword>
<evidence type="ECO:0000256" key="3">
    <source>
        <dbReference type="ARBA" id="ARBA00022695"/>
    </source>
</evidence>
<evidence type="ECO:0000256" key="7">
    <source>
        <dbReference type="ARBA" id="ARBA00023118"/>
    </source>
</evidence>
<evidence type="ECO:0000313" key="13">
    <source>
        <dbReference type="Proteomes" id="UP000622317"/>
    </source>
</evidence>
<keyword evidence="4" id="KW-0479">Metal-binding</keyword>
<dbReference type="CDD" id="cd03487">
    <property type="entry name" value="RT_Bac_retron_II"/>
    <property type="match status" value="1"/>
</dbReference>
<dbReference type="InterPro" id="IPR000477">
    <property type="entry name" value="RT_dom"/>
</dbReference>
<dbReference type="InterPro" id="IPR000123">
    <property type="entry name" value="Reverse_transcriptase_msDNA"/>
</dbReference>
<evidence type="ECO:0000256" key="2">
    <source>
        <dbReference type="ARBA" id="ARBA00022679"/>
    </source>
</evidence>
<dbReference type="Proteomes" id="UP000622317">
    <property type="component" value="Unassembled WGS sequence"/>
</dbReference>
<accession>A0A927IJZ5</accession>
<dbReference type="GO" id="GO:0003964">
    <property type="term" value="F:RNA-directed DNA polymerase activity"/>
    <property type="evidence" value="ECO:0007669"/>
    <property type="project" value="UniProtKB-KW"/>
</dbReference>
<keyword evidence="5" id="KW-0460">Magnesium</keyword>
<dbReference type="AlphaFoldDB" id="A0A927IJZ5"/>
<dbReference type="GO" id="GO:0046872">
    <property type="term" value="F:metal ion binding"/>
    <property type="evidence" value="ECO:0007669"/>
    <property type="project" value="UniProtKB-KW"/>
</dbReference>
<keyword evidence="13" id="KW-1185">Reference proteome</keyword>
<comment type="caution">
    <text evidence="12">The sequence shown here is derived from an EMBL/GenBank/DDBJ whole genome shotgun (WGS) entry which is preliminary data.</text>
</comment>
<sequence>MNQSQPATRQELYERIRESSKNEVIRSEMERLGFWNPNAPEPKVADDWLKEYDRLTKELRELRGKQERMNNRDTLLADIRKKRMAESRERQKETKLRRERERIEKAERWKKLKEEDILYLGEDVSTQLNKKEPRPDLLAERQLPNFVNAKALAASMEVPIGELKFLAYNRKVSKVSHYKRFFMKKKSGGQRLISAPMPRLKRLQYWILHSILYKIPVHECVHGFVPDRSIKTNAAPHVGQDVVVNIDLKDFFPTVSQSRVQGLFNALGYSNQISTIFSLLCTEPEVQQAKLDGESWFIHQGERHLPQGAPTSPAITNLICYRLDCRIKGATDKLGFNYTRYADDITLSASGEAVSDICRLIWQVRKIIEEEGFNFHPDKFRVMRKGRRQEVTGLVVNETLSINRNTLRRFRALLHQIEKSGIEGKSWQGNSVNLLNSIQGYADFVAMVRPEKGQLLQARVKAIRMVQKHKRRAKPEAKPKIPAPLVPINKANELSHAGSDQTPKSSSGPKPFWKKLLFWLD</sequence>
<comment type="catalytic activity">
    <reaction evidence="9">
        <text>DNA(n) + a 2'-deoxyribonucleoside 5'-triphosphate = DNA(n+1) + diphosphate</text>
        <dbReference type="Rhea" id="RHEA:22508"/>
        <dbReference type="Rhea" id="RHEA-COMP:17339"/>
        <dbReference type="Rhea" id="RHEA-COMP:17340"/>
        <dbReference type="ChEBI" id="CHEBI:33019"/>
        <dbReference type="ChEBI" id="CHEBI:61560"/>
        <dbReference type="ChEBI" id="CHEBI:173112"/>
        <dbReference type="EC" id="2.7.7.49"/>
    </reaction>
</comment>
<dbReference type="PROSITE" id="PS50878">
    <property type="entry name" value="RT_POL"/>
    <property type="match status" value="1"/>
</dbReference>
<dbReference type="PANTHER" id="PTHR34047">
    <property type="entry name" value="NUCLEAR INTRON MATURASE 1, MITOCHONDRIAL-RELATED"/>
    <property type="match status" value="1"/>
</dbReference>
<evidence type="ECO:0000259" key="11">
    <source>
        <dbReference type="PROSITE" id="PS50878"/>
    </source>
</evidence>
<proteinExistence type="inferred from homology"/>
<dbReference type="EC" id="2.7.7.49" evidence="1"/>